<gene>
    <name evidence="2" type="ORF">BDQ12DRAFT_729467</name>
</gene>
<keyword evidence="3" id="KW-1185">Reference proteome</keyword>
<sequence length="212" mass="22655">MSPMANRQALATLRNGLQPRRLVHSSSPTRATLASPPSFTLEEADEVILAPIFDIFDAPSRLGEAREFIREKRSSASSERDVSSSSASSPFSVPLPRPLPATLPPAIIFDGPAHPRNIPLAFHSRRKQPPVAPSSTRSHHTPSVARLESSEPLIQLFDGPARITRYQHKSSSSKGNSNSGLILLGLAGAVGCATIAKDQFDGSSSSNDRLSS</sequence>
<name>A0A5C3LFF4_9AGAR</name>
<accession>A0A5C3LFF4</accession>
<dbReference type="EMBL" id="ML213736">
    <property type="protein sequence ID" value="TFK31538.1"/>
    <property type="molecule type" value="Genomic_DNA"/>
</dbReference>
<feature type="compositionally biased region" description="Polar residues" evidence="1">
    <location>
        <begin position="24"/>
        <end position="36"/>
    </location>
</feature>
<feature type="region of interest" description="Disordered" evidence="1">
    <location>
        <begin position="71"/>
        <end position="96"/>
    </location>
</feature>
<reference evidence="2 3" key="1">
    <citation type="journal article" date="2019" name="Nat. Ecol. Evol.">
        <title>Megaphylogeny resolves global patterns of mushroom evolution.</title>
        <authorList>
            <person name="Varga T."/>
            <person name="Krizsan K."/>
            <person name="Foldi C."/>
            <person name="Dima B."/>
            <person name="Sanchez-Garcia M."/>
            <person name="Sanchez-Ramirez S."/>
            <person name="Szollosi G.J."/>
            <person name="Szarkandi J.G."/>
            <person name="Papp V."/>
            <person name="Albert L."/>
            <person name="Andreopoulos W."/>
            <person name="Angelini C."/>
            <person name="Antonin V."/>
            <person name="Barry K.W."/>
            <person name="Bougher N.L."/>
            <person name="Buchanan P."/>
            <person name="Buyck B."/>
            <person name="Bense V."/>
            <person name="Catcheside P."/>
            <person name="Chovatia M."/>
            <person name="Cooper J."/>
            <person name="Damon W."/>
            <person name="Desjardin D."/>
            <person name="Finy P."/>
            <person name="Geml J."/>
            <person name="Haridas S."/>
            <person name="Hughes K."/>
            <person name="Justo A."/>
            <person name="Karasinski D."/>
            <person name="Kautmanova I."/>
            <person name="Kiss B."/>
            <person name="Kocsube S."/>
            <person name="Kotiranta H."/>
            <person name="LaButti K.M."/>
            <person name="Lechner B.E."/>
            <person name="Liimatainen K."/>
            <person name="Lipzen A."/>
            <person name="Lukacs Z."/>
            <person name="Mihaltcheva S."/>
            <person name="Morgado L.N."/>
            <person name="Niskanen T."/>
            <person name="Noordeloos M.E."/>
            <person name="Ohm R.A."/>
            <person name="Ortiz-Santana B."/>
            <person name="Ovrebo C."/>
            <person name="Racz N."/>
            <person name="Riley R."/>
            <person name="Savchenko A."/>
            <person name="Shiryaev A."/>
            <person name="Soop K."/>
            <person name="Spirin V."/>
            <person name="Szebenyi C."/>
            <person name="Tomsovsky M."/>
            <person name="Tulloss R.E."/>
            <person name="Uehling J."/>
            <person name="Grigoriev I.V."/>
            <person name="Vagvolgyi C."/>
            <person name="Papp T."/>
            <person name="Martin F.M."/>
            <person name="Miettinen O."/>
            <person name="Hibbett D.S."/>
            <person name="Nagy L.G."/>
        </authorList>
    </citation>
    <scope>NUCLEOTIDE SEQUENCE [LARGE SCALE GENOMIC DNA]</scope>
    <source>
        <strain evidence="2 3">CBS 166.37</strain>
    </source>
</reference>
<dbReference type="Proteomes" id="UP000308652">
    <property type="component" value="Unassembled WGS sequence"/>
</dbReference>
<organism evidence="2 3">
    <name type="scientific">Crucibulum laeve</name>
    <dbReference type="NCBI Taxonomy" id="68775"/>
    <lineage>
        <taxon>Eukaryota</taxon>
        <taxon>Fungi</taxon>
        <taxon>Dikarya</taxon>
        <taxon>Basidiomycota</taxon>
        <taxon>Agaricomycotina</taxon>
        <taxon>Agaricomycetes</taxon>
        <taxon>Agaricomycetidae</taxon>
        <taxon>Agaricales</taxon>
        <taxon>Agaricineae</taxon>
        <taxon>Nidulariaceae</taxon>
        <taxon>Crucibulum</taxon>
    </lineage>
</organism>
<feature type="region of interest" description="Disordered" evidence="1">
    <location>
        <begin position="1"/>
        <end position="36"/>
    </location>
</feature>
<dbReference type="OrthoDB" id="3168922at2759"/>
<protein>
    <submittedName>
        <fullName evidence="2">Uncharacterized protein</fullName>
    </submittedName>
</protein>
<proteinExistence type="predicted"/>
<feature type="compositionally biased region" description="Low complexity" evidence="1">
    <location>
        <begin position="83"/>
        <end position="92"/>
    </location>
</feature>
<evidence type="ECO:0000256" key="1">
    <source>
        <dbReference type="SAM" id="MobiDB-lite"/>
    </source>
</evidence>
<feature type="compositionally biased region" description="Basic and acidic residues" evidence="1">
    <location>
        <begin position="71"/>
        <end position="82"/>
    </location>
</feature>
<evidence type="ECO:0000313" key="2">
    <source>
        <dbReference type="EMBL" id="TFK31538.1"/>
    </source>
</evidence>
<feature type="region of interest" description="Disordered" evidence="1">
    <location>
        <begin position="125"/>
        <end position="149"/>
    </location>
</feature>
<evidence type="ECO:0000313" key="3">
    <source>
        <dbReference type="Proteomes" id="UP000308652"/>
    </source>
</evidence>
<dbReference type="AlphaFoldDB" id="A0A5C3LFF4"/>